<name>J3NA86_ORYBR</name>
<dbReference type="PANTHER" id="PTHR43243">
    <property type="entry name" value="INNER MEMBRANE TRANSPORTER YGJI-RELATED"/>
    <property type="match status" value="1"/>
</dbReference>
<evidence type="ECO:0000259" key="3">
    <source>
        <dbReference type="Pfam" id="PF13906"/>
    </source>
</evidence>
<dbReference type="GO" id="GO:0005886">
    <property type="term" value="C:plasma membrane"/>
    <property type="evidence" value="ECO:0007669"/>
    <property type="project" value="TreeGrafter"/>
</dbReference>
<evidence type="ECO:0000256" key="2">
    <source>
        <dbReference type="SAM" id="Phobius"/>
    </source>
</evidence>
<dbReference type="Gramene" id="OB11G27220.1">
    <property type="protein sequence ID" value="OB11G27220.1"/>
    <property type="gene ID" value="OB11G27220"/>
</dbReference>
<dbReference type="Proteomes" id="UP000006038">
    <property type="component" value="Chromosome 11"/>
</dbReference>
<accession>J3NA86</accession>
<dbReference type="AlphaFoldDB" id="J3NA86"/>
<evidence type="ECO:0000313" key="5">
    <source>
        <dbReference type="Proteomes" id="UP000006038"/>
    </source>
</evidence>
<sequence>MRTRVWANEGVEACTTKILKLANPPPRLGHLATRNPFANHHDLHPPDQTLGAASFASSTGPCHRYSEIDANAAYSVTFAVAGTKWTRYMVALGALKAMTSGLLIGTLGQARYTLQIARTHMIPSYFALVRPRTSMLIYATTPPSPSRSAPPASLSSPASTCSRRLLHQHRVPKVYSVPPMLLLPAMSVTTNLFLMGSLDTAYVRFVICTAAMLISYVLFGVHTTYDVAHSDDAAADNLEHGKIAAPPPPEWHDLKLS</sequence>
<feature type="transmembrane region" description="Helical" evidence="2">
    <location>
        <begin position="201"/>
        <end position="219"/>
    </location>
</feature>
<keyword evidence="5" id="KW-1185">Reference proteome</keyword>
<comment type="similarity">
    <text evidence="1">Belongs to the amino acid-polyamine-organocation (APC) superfamily. Cationic amino acid transporter (CAT) (TC 2.A.3.3) family.</text>
</comment>
<dbReference type="Gene3D" id="1.20.1740.10">
    <property type="entry name" value="Amino acid/polyamine transporter I"/>
    <property type="match status" value="1"/>
</dbReference>
<dbReference type="Pfam" id="PF13906">
    <property type="entry name" value="AA_permease_C"/>
    <property type="match status" value="1"/>
</dbReference>
<dbReference type="HOGENOM" id="CLU_1083269_0_0_1"/>
<evidence type="ECO:0000256" key="1">
    <source>
        <dbReference type="ARBA" id="ARBA00008572"/>
    </source>
</evidence>
<reference evidence="4" key="2">
    <citation type="submission" date="2013-04" db="UniProtKB">
        <authorList>
            <consortium name="EnsemblPlants"/>
        </authorList>
    </citation>
    <scope>IDENTIFICATION</scope>
</reference>
<dbReference type="eggNOG" id="KOG1286">
    <property type="taxonomic scope" value="Eukaryota"/>
</dbReference>
<dbReference type="EnsemblPlants" id="OB11G27220.1">
    <property type="protein sequence ID" value="OB11G27220.1"/>
    <property type="gene ID" value="OB11G27220"/>
</dbReference>
<keyword evidence="2" id="KW-0472">Membrane</keyword>
<protein>
    <recommendedName>
        <fullName evidence="3">Cationic amino acid transporter C-terminal domain-containing protein</fullName>
    </recommendedName>
</protein>
<feature type="transmembrane region" description="Helical" evidence="2">
    <location>
        <begin position="174"/>
        <end position="195"/>
    </location>
</feature>
<dbReference type="PANTHER" id="PTHR43243:SF62">
    <property type="entry name" value="CATIONIC AMINO ACID TRANSPORTER 8, VACUOLAR"/>
    <property type="match status" value="1"/>
</dbReference>
<keyword evidence="2" id="KW-1133">Transmembrane helix</keyword>
<dbReference type="GO" id="GO:0015171">
    <property type="term" value="F:amino acid transmembrane transporter activity"/>
    <property type="evidence" value="ECO:0007669"/>
    <property type="project" value="TreeGrafter"/>
</dbReference>
<reference evidence="4" key="1">
    <citation type="journal article" date="2013" name="Nat. Commun.">
        <title>Whole-genome sequencing of Oryza brachyantha reveals mechanisms underlying Oryza genome evolution.</title>
        <authorList>
            <person name="Chen J."/>
            <person name="Huang Q."/>
            <person name="Gao D."/>
            <person name="Wang J."/>
            <person name="Lang Y."/>
            <person name="Liu T."/>
            <person name="Li B."/>
            <person name="Bai Z."/>
            <person name="Luis Goicoechea J."/>
            <person name="Liang C."/>
            <person name="Chen C."/>
            <person name="Zhang W."/>
            <person name="Sun S."/>
            <person name="Liao Y."/>
            <person name="Zhang X."/>
            <person name="Yang L."/>
            <person name="Song C."/>
            <person name="Wang M."/>
            <person name="Shi J."/>
            <person name="Liu G."/>
            <person name="Liu J."/>
            <person name="Zhou H."/>
            <person name="Zhou W."/>
            <person name="Yu Q."/>
            <person name="An N."/>
            <person name="Chen Y."/>
            <person name="Cai Q."/>
            <person name="Wang B."/>
            <person name="Liu B."/>
            <person name="Min J."/>
            <person name="Huang Y."/>
            <person name="Wu H."/>
            <person name="Li Z."/>
            <person name="Zhang Y."/>
            <person name="Yin Y."/>
            <person name="Song W."/>
            <person name="Jiang J."/>
            <person name="Jackson S.A."/>
            <person name="Wing R.A."/>
            <person name="Wang J."/>
            <person name="Chen M."/>
        </authorList>
    </citation>
    <scope>NUCLEOTIDE SEQUENCE [LARGE SCALE GENOMIC DNA]</scope>
    <source>
        <strain evidence="4">cv. IRGC 101232</strain>
    </source>
</reference>
<proteinExistence type="inferred from homology"/>
<organism evidence="4">
    <name type="scientific">Oryza brachyantha</name>
    <name type="common">malo sina</name>
    <dbReference type="NCBI Taxonomy" id="4533"/>
    <lineage>
        <taxon>Eukaryota</taxon>
        <taxon>Viridiplantae</taxon>
        <taxon>Streptophyta</taxon>
        <taxon>Embryophyta</taxon>
        <taxon>Tracheophyta</taxon>
        <taxon>Spermatophyta</taxon>
        <taxon>Magnoliopsida</taxon>
        <taxon>Liliopsida</taxon>
        <taxon>Poales</taxon>
        <taxon>Poaceae</taxon>
        <taxon>BOP clade</taxon>
        <taxon>Oryzoideae</taxon>
        <taxon>Oryzeae</taxon>
        <taxon>Oryzinae</taxon>
        <taxon>Oryza</taxon>
    </lineage>
</organism>
<feature type="domain" description="Cationic amino acid transporter C-terminal" evidence="3">
    <location>
        <begin position="175"/>
        <end position="223"/>
    </location>
</feature>
<evidence type="ECO:0000313" key="4">
    <source>
        <dbReference type="EnsemblPlants" id="OB11G27220.1"/>
    </source>
</evidence>
<dbReference type="InterPro" id="IPR029485">
    <property type="entry name" value="CAT_C"/>
</dbReference>
<keyword evidence="2" id="KW-0812">Transmembrane</keyword>